<comment type="caution">
    <text evidence="2">The sequence shown here is derived from an EMBL/GenBank/DDBJ whole genome shotgun (WGS) entry which is preliminary data.</text>
</comment>
<dbReference type="Proteomes" id="UP001598251">
    <property type="component" value="Unassembled WGS sequence"/>
</dbReference>
<accession>A0ABW6EBD8</accession>
<feature type="region of interest" description="Disordered" evidence="1">
    <location>
        <begin position="47"/>
        <end position="84"/>
    </location>
</feature>
<evidence type="ECO:0000313" key="2">
    <source>
        <dbReference type="EMBL" id="MFD4211355.1"/>
    </source>
</evidence>
<name>A0ABW6EBD8_9ACTN</name>
<sequence length="104" mass="10860">MSDVYELTVTVDLREGCRTSNGAGGEPARWTAGTLCSALAARHGLPGGGWAPTSRTEIHPDEAAEAGARPGRLTAHAPDALRREDGTVRLGHYRACEDPVPGAL</sequence>
<keyword evidence="3" id="KW-1185">Reference proteome</keyword>
<evidence type="ECO:0000256" key="1">
    <source>
        <dbReference type="SAM" id="MobiDB-lite"/>
    </source>
</evidence>
<proteinExistence type="predicted"/>
<reference evidence="2 3" key="1">
    <citation type="submission" date="2024-09" db="EMBL/GenBank/DDBJ databases">
        <title>The Natural Products Discovery Center: Release of the First 8490 Sequenced Strains for Exploring Actinobacteria Biosynthetic Diversity.</title>
        <authorList>
            <person name="Kalkreuter E."/>
            <person name="Kautsar S.A."/>
            <person name="Yang D."/>
            <person name="Bader C.D."/>
            <person name="Teijaro C.N."/>
            <person name="Fluegel L."/>
            <person name="Davis C.M."/>
            <person name="Simpson J.R."/>
            <person name="Lauterbach L."/>
            <person name="Steele A.D."/>
            <person name="Gui C."/>
            <person name="Meng S."/>
            <person name="Li G."/>
            <person name="Viehrig K."/>
            <person name="Ye F."/>
            <person name="Su P."/>
            <person name="Kiefer A.F."/>
            <person name="Nichols A."/>
            <person name="Cepeda A.J."/>
            <person name="Yan W."/>
            <person name="Fan B."/>
            <person name="Jiang Y."/>
            <person name="Adhikari A."/>
            <person name="Zheng C.-J."/>
            <person name="Schuster L."/>
            <person name="Cowan T.M."/>
            <person name="Smanski M.J."/>
            <person name="Chevrette M.G."/>
            <person name="De Carvalho L.P.S."/>
            <person name="Shen B."/>
        </authorList>
    </citation>
    <scope>NUCLEOTIDE SEQUENCE [LARGE SCALE GENOMIC DNA]</scope>
    <source>
        <strain evidence="2 3">NPDC058546</strain>
    </source>
</reference>
<dbReference type="RefSeq" id="WP_382824596.1">
    <property type="nucleotide sequence ID" value="NZ_JBHXLY010000004.1"/>
</dbReference>
<organism evidence="2 3">
    <name type="scientific">Streptomyces sindenensis</name>
    <dbReference type="NCBI Taxonomy" id="67363"/>
    <lineage>
        <taxon>Bacteria</taxon>
        <taxon>Bacillati</taxon>
        <taxon>Actinomycetota</taxon>
        <taxon>Actinomycetes</taxon>
        <taxon>Kitasatosporales</taxon>
        <taxon>Streptomycetaceae</taxon>
        <taxon>Streptomyces</taxon>
    </lineage>
</organism>
<protein>
    <submittedName>
        <fullName evidence="2">Uncharacterized protein</fullName>
    </submittedName>
</protein>
<gene>
    <name evidence="2" type="ORF">ACFWSS_00405</name>
</gene>
<evidence type="ECO:0000313" key="3">
    <source>
        <dbReference type="Proteomes" id="UP001598251"/>
    </source>
</evidence>
<dbReference type="EMBL" id="JBHXOF010000001">
    <property type="protein sequence ID" value="MFD4211355.1"/>
    <property type="molecule type" value="Genomic_DNA"/>
</dbReference>